<dbReference type="Pfam" id="PF03184">
    <property type="entry name" value="DDE_1"/>
    <property type="match status" value="1"/>
</dbReference>
<dbReference type="PANTHER" id="PTHR19303">
    <property type="entry name" value="TRANSPOSON"/>
    <property type="match status" value="1"/>
</dbReference>
<evidence type="ECO:0000256" key="2">
    <source>
        <dbReference type="ARBA" id="ARBA00023125"/>
    </source>
</evidence>
<feature type="domain" description="HTH CENPB-type" evidence="3">
    <location>
        <begin position="6"/>
        <end position="79"/>
    </location>
</feature>
<dbReference type="PROSITE" id="PS51253">
    <property type="entry name" value="HTH_CENPB"/>
    <property type="match status" value="1"/>
</dbReference>
<evidence type="ECO:0000313" key="4">
    <source>
        <dbReference type="EMBL" id="GBN33596.1"/>
    </source>
</evidence>
<dbReference type="AlphaFoldDB" id="A0A4Y2N6Y8"/>
<dbReference type="InterPro" id="IPR050863">
    <property type="entry name" value="CenT-Element_Derived"/>
</dbReference>
<proteinExistence type="predicted"/>
<dbReference type="SMART" id="SM00674">
    <property type="entry name" value="CENPB"/>
    <property type="match status" value="1"/>
</dbReference>
<evidence type="ECO:0000256" key="1">
    <source>
        <dbReference type="ARBA" id="ARBA00004123"/>
    </source>
</evidence>
<accession>A0A4Y2N6Y8</accession>
<comment type="caution">
    <text evidence="4">The sequence shown here is derived from an EMBL/GenBank/DDBJ whole genome shotgun (WGS) entry which is preliminary data.</text>
</comment>
<dbReference type="PANTHER" id="PTHR19303:SF73">
    <property type="entry name" value="PROTEIN PDC2"/>
    <property type="match status" value="1"/>
</dbReference>
<dbReference type="Gene3D" id="1.10.10.60">
    <property type="entry name" value="Homeodomain-like"/>
    <property type="match status" value="1"/>
</dbReference>
<dbReference type="GO" id="GO:0005634">
    <property type="term" value="C:nucleus"/>
    <property type="evidence" value="ECO:0007669"/>
    <property type="project" value="UniProtKB-SubCell"/>
</dbReference>
<dbReference type="InterPro" id="IPR006600">
    <property type="entry name" value="HTH_CenpB_DNA-bd_dom"/>
</dbReference>
<dbReference type="SUPFAM" id="SSF46689">
    <property type="entry name" value="Homeodomain-like"/>
    <property type="match status" value="1"/>
</dbReference>
<dbReference type="EMBL" id="BGPR01008403">
    <property type="protein sequence ID" value="GBN33596.1"/>
    <property type="molecule type" value="Genomic_DNA"/>
</dbReference>
<evidence type="ECO:0000313" key="5">
    <source>
        <dbReference type="Proteomes" id="UP000499080"/>
    </source>
</evidence>
<keyword evidence="5" id="KW-1185">Reference proteome</keyword>
<dbReference type="OrthoDB" id="5875523at2759"/>
<comment type="subcellular location">
    <subcellularLocation>
        <location evidence="1">Nucleus</location>
    </subcellularLocation>
</comment>
<dbReference type="Pfam" id="PF03221">
    <property type="entry name" value="HTH_Tnp_Tc5"/>
    <property type="match status" value="1"/>
</dbReference>
<organism evidence="4 5">
    <name type="scientific">Araneus ventricosus</name>
    <name type="common">Orbweaver spider</name>
    <name type="synonym">Epeira ventricosa</name>
    <dbReference type="NCBI Taxonomy" id="182803"/>
    <lineage>
        <taxon>Eukaryota</taxon>
        <taxon>Metazoa</taxon>
        <taxon>Ecdysozoa</taxon>
        <taxon>Arthropoda</taxon>
        <taxon>Chelicerata</taxon>
        <taxon>Arachnida</taxon>
        <taxon>Araneae</taxon>
        <taxon>Araneomorphae</taxon>
        <taxon>Entelegynae</taxon>
        <taxon>Araneoidea</taxon>
        <taxon>Araneidae</taxon>
        <taxon>Araneus</taxon>
    </lineage>
</organism>
<evidence type="ECO:0000259" key="3">
    <source>
        <dbReference type="PROSITE" id="PS51253"/>
    </source>
</evidence>
<protein>
    <submittedName>
        <fullName evidence="4">Tigger transposable element-derived protein 4</fullName>
    </submittedName>
</protein>
<reference evidence="4 5" key="1">
    <citation type="journal article" date="2019" name="Sci. Rep.">
        <title>Orb-weaving spider Araneus ventricosus genome elucidates the spidroin gene catalogue.</title>
        <authorList>
            <person name="Kono N."/>
            <person name="Nakamura H."/>
            <person name="Ohtoshi R."/>
            <person name="Moran D.A.P."/>
            <person name="Shinohara A."/>
            <person name="Yoshida Y."/>
            <person name="Fujiwara M."/>
            <person name="Mori M."/>
            <person name="Tomita M."/>
            <person name="Arakawa K."/>
        </authorList>
    </citation>
    <scope>NUCLEOTIDE SEQUENCE [LARGE SCALE GENOMIC DNA]</scope>
</reference>
<sequence length="272" mass="31210">MLSTIIKNRLKTCVYEDVDEVVAMRDNTQCEIKKNVPISGPFIIEKALQFAKALGCDEFRGSNGWLETFKRRHGIMAKVISGESKVVDDNDSENWITETLSKILKDYKSENIFNADKTALFFQCLPQKTLAFKKEKCFGGKQSKARLTVMLGANKFKLLVTGRSKNPRCIKGAKSLEVDYDLKKYWMTSEICEKWVQKLDKRMIAECRKIALVFGNCPARPKEINQKLKNFTIFYLPPNTTSKLQSMDQEEIKKKFQNTLSQENSAKSYHCA</sequence>
<dbReference type="InterPro" id="IPR009057">
    <property type="entry name" value="Homeodomain-like_sf"/>
</dbReference>
<name>A0A4Y2N6Y8_ARAVE</name>
<dbReference type="Proteomes" id="UP000499080">
    <property type="component" value="Unassembled WGS sequence"/>
</dbReference>
<keyword evidence="2" id="KW-0238">DNA-binding</keyword>
<dbReference type="InterPro" id="IPR004875">
    <property type="entry name" value="DDE_SF_endonuclease_dom"/>
</dbReference>
<dbReference type="GO" id="GO:0003677">
    <property type="term" value="F:DNA binding"/>
    <property type="evidence" value="ECO:0007669"/>
    <property type="project" value="UniProtKB-KW"/>
</dbReference>
<gene>
    <name evidence="4" type="primary">Tigd4_239</name>
    <name evidence="4" type="ORF">AVEN_85721_1</name>
</gene>